<dbReference type="PANTHER" id="PTHR43591">
    <property type="entry name" value="METHYLTRANSFERASE"/>
    <property type="match status" value="1"/>
</dbReference>
<dbReference type="GO" id="GO:0008168">
    <property type="term" value="F:methyltransferase activity"/>
    <property type="evidence" value="ECO:0007669"/>
    <property type="project" value="UniProtKB-KW"/>
</dbReference>
<comment type="caution">
    <text evidence="2">The sequence shown here is derived from an EMBL/GenBank/DDBJ whole genome shotgun (WGS) entry which is preliminary data.</text>
</comment>
<dbReference type="STRING" id="13706.A0A1X2HLG4"/>
<evidence type="ECO:0000259" key="1">
    <source>
        <dbReference type="Pfam" id="PF13649"/>
    </source>
</evidence>
<evidence type="ECO:0000313" key="2">
    <source>
        <dbReference type="EMBL" id="ORZ00178.1"/>
    </source>
</evidence>
<protein>
    <submittedName>
        <fullName evidence="2">S-adenosyl-L-methionine-dependent methyltransferase</fullName>
    </submittedName>
</protein>
<keyword evidence="2" id="KW-0808">Transferase</keyword>
<keyword evidence="3" id="KW-1185">Reference proteome</keyword>
<dbReference type="SUPFAM" id="SSF53335">
    <property type="entry name" value="S-adenosyl-L-methionine-dependent methyltransferases"/>
    <property type="match status" value="1"/>
</dbReference>
<dbReference type="OMA" id="MRIHHTH"/>
<accession>A0A1X2HLG4</accession>
<proteinExistence type="predicted"/>
<dbReference type="InParanoid" id="A0A1X2HLG4"/>
<dbReference type="AlphaFoldDB" id="A0A1X2HLG4"/>
<dbReference type="GO" id="GO:0032259">
    <property type="term" value="P:methylation"/>
    <property type="evidence" value="ECO:0007669"/>
    <property type="project" value="UniProtKB-KW"/>
</dbReference>
<name>A0A1X2HLG4_SYNRA</name>
<reference evidence="2 3" key="1">
    <citation type="submission" date="2016-07" db="EMBL/GenBank/DDBJ databases">
        <title>Pervasive Adenine N6-methylation of Active Genes in Fungi.</title>
        <authorList>
            <consortium name="DOE Joint Genome Institute"/>
            <person name="Mondo S.J."/>
            <person name="Dannebaum R.O."/>
            <person name="Kuo R.C."/>
            <person name="Labutti K."/>
            <person name="Haridas S."/>
            <person name="Kuo A."/>
            <person name="Salamov A."/>
            <person name="Ahrendt S.R."/>
            <person name="Lipzen A."/>
            <person name="Sullivan W."/>
            <person name="Andreopoulos W.B."/>
            <person name="Clum A."/>
            <person name="Lindquist E."/>
            <person name="Daum C."/>
            <person name="Ramamoorthy G.K."/>
            <person name="Gryganskyi A."/>
            <person name="Culley D."/>
            <person name="Magnuson J.K."/>
            <person name="James T.Y."/>
            <person name="O'Malley M.A."/>
            <person name="Stajich J.E."/>
            <person name="Spatafora J.W."/>
            <person name="Visel A."/>
            <person name="Grigoriev I.V."/>
        </authorList>
    </citation>
    <scope>NUCLEOTIDE SEQUENCE [LARGE SCALE GENOMIC DNA]</scope>
    <source>
        <strain evidence="2 3">NRRL 2496</strain>
    </source>
</reference>
<sequence length="322" mass="36678">MVSNIQKSTSTTFTSFIKSKWRSNTSTKSSRQYASSPSITDIERDWVRHSALKLALDGDYRAPLHDSLRSGGSEVLDIGCGAGFWTTDMANNYPISHFTGIDIDKSVFPTTLYRVARNIVFQRVDLLELPLPYEDDTFDFIFIRCMMDVVPDEAWDDILRELVRIMKKGAYIECMETYPDLFDAGPNMSTIMQRNLLISLSICKTPEMQSVASAQNPLPNRMAAIDQLMSMQIKHIHTPVGRHGGPVGSLLLEHWNRIIQSSKEKWIQQKLITEKQLAAAVQEIAKEVDENQTYMSWYSVVAQKKGYKGPIIRIEDFDNPER</sequence>
<dbReference type="OrthoDB" id="2013972at2759"/>
<keyword evidence="2" id="KW-0489">Methyltransferase</keyword>
<dbReference type="Proteomes" id="UP000242180">
    <property type="component" value="Unassembled WGS sequence"/>
</dbReference>
<dbReference type="Gene3D" id="3.40.50.150">
    <property type="entry name" value="Vaccinia Virus protein VP39"/>
    <property type="match status" value="1"/>
</dbReference>
<dbReference type="EMBL" id="MCGN01000002">
    <property type="protein sequence ID" value="ORZ00178.1"/>
    <property type="molecule type" value="Genomic_DNA"/>
</dbReference>
<dbReference type="Pfam" id="PF13649">
    <property type="entry name" value="Methyltransf_25"/>
    <property type="match status" value="1"/>
</dbReference>
<dbReference type="InterPro" id="IPR029063">
    <property type="entry name" value="SAM-dependent_MTases_sf"/>
</dbReference>
<organism evidence="2 3">
    <name type="scientific">Syncephalastrum racemosum</name>
    <name type="common">Filamentous fungus</name>
    <dbReference type="NCBI Taxonomy" id="13706"/>
    <lineage>
        <taxon>Eukaryota</taxon>
        <taxon>Fungi</taxon>
        <taxon>Fungi incertae sedis</taxon>
        <taxon>Mucoromycota</taxon>
        <taxon>Mucoromycotina</taxon>
        <taxon>Mucoromycetes</taxon>
        <taxon>Mucorales</taxon>
        <taxon>Syncephalastraceae</taxon>
        <taxon>Syncephalastrum</taxon>
    </lineage>
</organism>
<dbReference type="InterPro" id="IPR041698">
    <property type="entry name" value="Methyltransf_25"/>
</dbReference>
<gene>
    <name evidence="2" type="ORF">BCR43DRAFT_433347</name>
</gene>
<dbReference type="CDD" id="cd02440">
    <property type="entry name" value="AdoMet_MTases"/>
    <property type="match status" value="1"/>
</dbReference>
<evidence type="ECO:0000313" key="3">
    <source>
        <dbReference type="Proteomes" id="UP000242180"/>
    </source>
</evidence>
<feature type="domain" description="Methyltransferase" evidence="1">
    <location>
        <begin position="75"/>
        <end position="169"/>
    </location>
</feature>